<dbReference type="Pfam" id="PF06172">
    <property type="entry name" value="Cupin_5"/>
    <property type="match status" value="1"/>
</dbReference>
<accession>A0A9W4I790</accession>
<evidence type="ECO:0000313" key="2">
    <source>
        <dbReference type="EMBL" id="CAG8235541.1"/>
    </source>
</evidence>
<sequence length="104" mass="11705">MRESDSARELRNRESSAGIPVDLHFLSVPQGHQQATSATREVKDVIAALDLVPHPEKGYYIETLREKHTISDGCARSTCIYYLLEGVSARSHLHSVHDVVEVWH</sequence>
<dbReference type="Gene3D" id="2.60.120.10">
    <property type="entry name" value="Jelly Rolls"/>
    <property type="match status" value="1"/>
</dbReference>
<evidence type="ECO:0000259" key="1">
    <source>
        <dbReference type="Pfam" id="PF06172"/>
    </source>
</evidence>
<comment type="caution">
    <text evidence="2">The sequence shown here is derived from an EMBL/GenBank/DDBJ whole genome shotgun (WGS) entry which is preliminary data.</text>
</comment>
<dbReference type="InterPro" id="IPR011051">
    <property type="entry name" value="RmlC_Cupin_sf"/>
</dbReference>
<dbReference type="InterPro" id="IPR009327">
    <property type="entry name" value="Cupin_DUF985"/>
</dbReference>
<reference evidence="2" key="1">
    <citation type="submission" date="2021-07" db="EMBL/GenBank/DDBJ databases">
        <authorList>
            <person name="Branca A.L. A."/>
        </authorList>
    </citation>
    <scope>NUCLEOTIDE SEQUENCE</scope>
</reference>
<organism evidence="2 3">
    <name type="scientific">Penicillium salamii</name>
    <dbReference type="NCBI Taxonomy" id="1612424"/>
    <lineage>
        <taxon>Eukaryota</taxon>
        <taxon>Fungi</taxon>
        <taxon>Dikarya</taxon>
        <taxon>Ascomycota</taxon>
        <taxon>Pezizomycotina</taxon>
        <taxon>Eurotiomycetes</taxon>
        <taxon>Eurotiomycetidae</taxon>
        <taxon>Eurotiales</taxon>
        <taxon>Aspergillaceae</taxon>
        <taxon>Penicillium</taxon>
    </lineage>
</organism>
<protein>
    <recommendedName>
        <fullName evidence="1">DUF985 domain-containing protein</fullName>
    </recommendedName>
</protein>
<dbReference type="PANTHER" id="PTHR33387:SF3">
    <property type="entry name" value="DUF985 DOMAIN-CONTAINING PROTEIN"/>
    <property type="match status" value="1"/>
</dbReference>
<evidence type="ECO:0000313" key="3">
    <source>
        <dbReference type="Proteomes" id="UP001152592"/>
    </source>
</evidence>
<dbReference type="OrthoDB" id="39591at2759"/>
<dbReference type="SUPFAM" id="SSF51182">
    <property type="entry name" value="RmlC-like cupins"/>
    <property type="match status" value="1"/>
</dbReference>
<gene>
    <name evidence="2" type="ORF">PSALAMII_LOCUS373</name>
</gene>
<name>A0A9W4I790_9EURO</name>
<feature type="domain" description="DUF985" evidence="1">
    <location>
        <begin position="44"/>
        <end position="104"/>
    </location>
</feature>
<dbReference type="EMBL" id="CAJVPD010000016">
    <property type="protein sequence ID" value="CAG8235541.1"/>
    <property type="molecule type" value="Genomic_DNA"/>
</dbReference>
<dbReference type="PANTHER" id="PTHR33387">
    <property type="entry name" value="RMLC-LIKE JELLY ROLL FOLD PROTEIN"/>
    <property type="match status" value="1"/>
</dbReference>
<proteinExistence type="predicted"/>
<dbReference type="InterPro" id="IPR039935">
    <property type="entry name" value="YML079W-like"/>
</dbReference>
<dbReference type="Proteomes" id="UP001152592">
    <property type="component" value="Unassembled WGS sequence"/>
</dbReference>
<dbReference type="InterPro" id="IPR014710">
    <property type="entry name" value="RmlC-like_jellyroll"/>
</dbReference>
<dbReference type="AlphaFoldDB" id="A0A9W4I790"/>